<protein>
    <submittedName>
        <fullName evidence="2">FAD/NAD(P)-binding protein</fullName>
    </submittedName>
</protein>
<dbReference type="InterPro" id="IPR001433">
    <property type="entry name" value="OxRdtase_FAD/NAD-bd"/>
</dbReference>
<evidence type="ECO:0000313" key="3">
    <source>
        <dbReference type="Proteomes" id="UP001221686"/>
    </source>
</evidence>
<comment type="caution">
    <text evidence="2">The sequence shown here is derived from an EMBL/GenBank/DDBJ whole genome shotgun (WGS) entry which is preliminary data.</text>
</comment>
<dbReference type="InterPro" id="IPR017938">
    <property type="entry name" value="Riboflavin_synthase-like_b-brl"/>
</dbReference>
<keyword evidence="3" id="KW-1185">Reference proteome</keyword>
<dbReference type="Gene3D" id="3.40.50.80">
    <property type="entry name" value="Nucleotide-binding domain of ferredoxin-NADP reductase (FNR) module"/>
    <property type="match status" value="1"/>
</dbReference>
<sequence>MTTPIPLFDPMVPAFARISRVDRELPDVFTWHLAAPSGAGFSFAPGQFNMLYAFGAGEVPISISGDPNRPEELVHTIRAVGAVTRAMQGLRKGDTIGVRGPFGSAWPLAEARDQDLLFVAGGLGVAPLRPAILHALAARSLYRRVIVLAGFRSPADFIFRKELERWRSRFDVTVEVTVDRADTSFRGTVAVVPALIAEVELDPAATVALLCGPEVMMRFAVRELERRGVPHERIHVSMERSMKCGVGFCGHCQYGPTFVCKDGPVYRFDRIERLFYVREI</sequence>
<dbReference type="Gene3D" id="2.40.30.10">
    <property type="entry name" value="Translation factors"/>
    <property type="match status" value="1"/>
</dbReference>
<dbReference type="Pfam" id="PF10418">
    <property type="entry name" value="DHODB_Fe-S_bind"/>
    <property type="match status" value="1"/>
</dbReference>
<name>A0ABT5E4S1_9BACT</name>
<organism evidence="2 3">
    <name type="scientific">Nannocystis bainbridge</name>
    <dbReference type="NCBI Taxonomy" id="2995303"/>
    <lineage>
        <taxon>Bacteria</taxon>
        <taxon>Pseudomonadati</taxon>
        <taxon>Myxococcota</taxon>
        <taxon>Polyangia</taxon>
        <taxon>Nannocystales</taxon>
        <taxon>Nannocystaceae</taxon>
        <taxon>Nannocystis</taxon>
    </lineage>
</organism>
<evidence type="ECO:0000259" key="1">
    <source>
        <dbReference type="PROSITE" id="PS51384"/>
    </source>
</evidence>
<dbReference type="PANTHER" id="PTHR43513:SF1">
    <property type="entry name" value="ANAEROBIC SULFITE REDUCTASE SUBUNIT B"/>
    <property type="match status" value="1"/>
</dbReference>
<dbReference type="PANTHER" id="PTHR43513">
    <property type="entry name" value="DIHYDROOROTATE DEHYDROGENASE B (NAD(+)), ELECTRON TRANSFER SUBUNIT"/>
    <property type="match status" value="1"/>
</dbReference>
<gene>
    <name evidence="2" type="ORF">POL25_28430</name>
</gene>
<dbReference type="InterPro" id="IPR019480">
    <property type="entry name" value="Dihydroorotate_DH_Fe-S-bd"/>
</dbReference>
<dbReference type="PRINTS" id="PR00406">
    <property type="entry name" value="CYTB5RDTASE"/>
</dbReference>
<dbReference type="CDD" id="cd06221">
    <property type="entry name" value="sulfite_reductase_like"/>
    <property type="match status" value="1"/>
</dbReference>
<evidence type="ECO:0000313" key="2">
    <source>
        <dbReference type="EMBL" id="MDC0720865.1"/>
    </source>
</evidence>
<dbReference type="Proteomes" id="UP001221686">
    <property type="component" value="Unassembled WGS sequence"/>
</dbReference>
<dbReference type="InterPro" id="IPR017927">
    <property type="entry name" value="FAD-bd_FR_type"/>
</dbReference>
<dbReference type="SUPFAM" id="SSF52343">
    <property type="entry name" value="Ferredoxin reductase-like, C-terminal NADP-linked domain"/>
    <property type="match status" value="1"/>
</dbReference>
<dbReference type="Pfam" id="PF00175">
    <property type="entry name" value="NAD_binding_1"/>
    <property type="match status" value="1"/>
</dbReference>
<dbReference type="InterPro" id="IPR050353">
    <property type="entry name" value="PyrK_electron_transfer"/>
</dbReference>
<feature type="domain" description="FAD-binding FR-type" evidence="1">
    <location>
        <begin position="11"/>
        <end position="108"/>
    </location>
</feature>
<reference evidence="2 3" key="1">
    <citation type="submission" date="2022-11" db="EMBL/GenBank/DDBJ databases">
        <title>Minimal conservation of predation-associated metabolite biosynthetic gene clusters underscores biosynthetic potential of Myxococcota including descriptions for ten novel species: Archangium lansinium sp. nov., Myxococcus landrumus sp. nov., Nannocystis bai.</title>
        <authorList>
            <person name="Ahearne A."/>
            <person name="Stevens C."/>
            <person name="Dowd S."/>
        </authorList>
    </citation>
    <scope>NUCLEOTIDE SEQUENCE [LARGE SCALE GENOMIC DNA]</scope>
    <source>
        <strain evidence="2 3">BB15-2</strain>
    </source>
</reference>
<dbReference type="InterPro" id="IPR012165">
    <property type="entry name" value="Cyt_c3_hydrogenase_gsu"/>
</dbReference>
<dbReference type="SUPFAM" id="SSF63380">
    <property type="entry name" value="Riboflavin synthase domain-like"/>
    <property type="match status" value="1"/>
</dbReference>
<dbReference type="EMBL" id="JAQNDL010000003">
    <property type="protein sequence ID" value="MDC0720865.1"/>
    <property type="molecule type" value="Genomic_DNA"/>
</dbReference>
<dbReference type="InterPro" id="IPR039261">
    <property type="entry name" value="FNR_nucleotide-bd"/>
</dbReference>
<accession>A0ABT5E4S1</accession>
<dbReference type="RefSeq" id="WP_272089374.1">
    <property type="nucleotide sequence ID" value="NZ_JAQNDL010000003.1"/>
</dbReference>
<proteinExistence type="predicted"/>
<dbReference type="PIRSF" id="PIRSF006816">
    <property type="entry name" value="Cyc3_hyd_g"/>
    <property type="match status" value="1"/>
</dbReference>
<dbReference type="PROSITE" id="PS51384">
    <property type="entry name" value="FAD_FR"/>
    <property type="match status" value="1"/>
</dbReference>